<keyword evidence="2" id="KW-0963">Cytoplasm</keyword>
<dbReference type="Pfam" id="PF00756">
    <property type="entry name" value="Esterase"/>
    <property type="match status" value="1"/>
</dbReference>
<dbReference type="Pfam" id="PF11806">
    <property type="entry name" value="Enterochelin_N"/>
    <property type="match status" value="1"/>
</dbReference>
<evidence type="ECO:0000256" key="1">
    <source>
        <dbReference type="ARBA" id="ARBA00004496"/>
    </source>
</evidence>
<dbReference type="GO" id="GO:0005737">
    <property type="term" value="C:cytoplasm"/>
    <property type="evidence" value="ECO:0007669"/>
    <property type="project" value="UniProtKB-SubCell"/>
</dbReference>
<dbReference type="PANTHER" id="PTHR48098">
    <property type="entry name" value="ENTEROCHELIN ESTERASE-RELATED"/>
    <property type="match status" value="1"/>
</dbReference>
<dbReference type="GO" id="GO:0008849">
    <property type="term" value="F:enterochelin esterase activity"/>
    <property type="evidence" value="ECO:0007669"/>
    <property type="project" value="InterPro"/>
</dbReference>
<comment type="similarity">
    <text evidence="4">Belongs to the Fes family.</text>
</comment>
<dbReference type="GO" id="GO:0005506">
    <property type="term" value="F:iron ion binding"/>
    <property type="evidence" value="ECO:0007669"/>
    <property type="project" value="InterPro"/>
</dbReference>
<dbReference type="InterPro" id="IPR000801">
    <property type="entry name" value="Esterase-like"/>
</dbReference>
<evidence type="ECO:0000256" key="3">
    <source>
        <dbReference type="ARBA" id="ARBA00022801"/>
    </source>
</evidence>
<dbReference type="Gene3D" id="3.40.50.1820">
    <property type="entry name" value="alpha/beta hydrolase"/>
    <property type="match status" value="1"/>
</dbReference>
<proteinExistence type="inferred from homology"/>
<dbReference type="InterPro" id="IPR014756">
    <property type="entry name" value="Ig_E-set"/>
</dbReference>
<dbReference type="AlphaFoldDB" id="A0A0Q0XU60"/>
<dbReference type="Gene3D" id="2.60.40.10">
    <property type="entry name" value="Immunoglobulins"/>
    <property type="match status" value="1"/>
</dbReference>
<sequence length="531" mass="58053">MSLGCFFSAVACASAVAIEPLSQGQSVRANIDQAQPPRWRITLNAGDLIQGKVVGDVSLRLLNAQAQPLRLLVDGADLPRDFMFVAAQDGQYLLRAEPLASRPQAEFTLTLNQVLPLSQQHPSPPPLLSPTLRHLAEQLEQGGSSQAFWKDREQQGTPLVEAVNDSPNERLVTFLWRGAQRNVRLFGAPSGGHDLLQRLAESDVWYASYRVPSSARLSYQLAPDVPEAGDRRTLLATAQRDPLNPHRFGNHNYEPSVTRSIMELPDAAPQPWSRKRVDVALGTLQRASLTSSILGNTRDVYVYRPAGWQNTGNDRGLLVLFDAHAYTRQVPTPAILDNLIADGLIPPTAALIIANPSDETRPVELPPNPEFARFMAEELMPWAEQQGLSAEAKHTVVAGSSYGGLASAWLGLKHPELFGNVLSLSGSYWWSPAGTEDQWLTRQYVTSPRLPLRFYLQAGLFEGKPGASSAGILDSNRQLRNVLQAKGYSVDHVEYASGHDYLQWRGSLACGLISLLGISSDTPKACVPIAL</sequence>
<organism evidence="6 7">
    <name type="scientific">Pseudomonas endophytica</name>
    <dbReference type="NCBI Taxonomy" id="1563157"/>
    <lineage>
        <taxon>Bacteria</taxon>
        <taxon>Pseudomonadati</taxon>
        <taxon>Pseudomonadota</taxon>
        <taxon>Gammaproteobacteria</taxon>
        <taxon>Pseudomonadales</taxon>
        <taxon>Pseudomonadaceae</taxon>
        <taxon>Pseudomonas</taxon>
    </lineage>
</organism>
<dbReference type="Proteomes" id="UP000050342">
    <property type="component" value="Unassembled WGS sequence"/>
</dbReference>
<keyword evidence="7" id="KW-1185">Reference proteome</keyword>
<dbReference type="InterPro" id="IPR013783">
    <property type="entry name" value="Ig-like_fold"/>
</dbReference>
<dbReference type="EMBL" id="LLWH01000135">
    <property type="protein sequence ID" value="KQB53936.1"/>
    <property type="molecule type" value="Genomic_DNA"/>
</dbReference>
<gene>
    <name evidence="6" type="ORF">AQS70_08530</name>
</gene>
<dbReference type="STRING" id="1563157.AQS70_08530"/>
<comment type="subcellular location">
    <subcellularLocation>
        <location evidence="1">Cytoplasm</location>
    </subcellularLocation>
</comment>
<feature type="domain" description="Enterochelin esterase N-terminal" evidence="5">
    <location>
        <begin position="172"/>
        <end position="272"/>
    </location>
</feature>
<evidence type="ECO:0000313" key="6">
    <source>
        <dbReference type="EMBL" id="KQB53936.1"/>
    </source>
</evidence>
<evidence type="ECO:0000313" key="7">
    <source>
        <dbReference type="Proteomes" id="UP000050342"/>
    </source>
</evidence>
<protein>
    <submittedName>
        <fullName evidence="6">Esterase</fullName>
    </submittedName>
</protein>
<name>A0A0Q0XU60_9PSED</name>
<evidence type="ECO:0000259" key="5">
    <source>
        <dbReference type="Pfam" id="PF11806"/>
    </source>
</evidence>
<dbReference type="InterPro" id="IPR050583">
    <property type="entry name" value="Mycobacterial_A85_antigen"/>
</dbReference>
<dbReference type="Gene3D" id="2.60.120.380">
    <property type="match status" value="1"/>
</dbReference>
<keyword evidence="3" id="KW-0378">Hydrolase</keyword>
<dbReference type="InterPro" id="IPR029058">
    <property type="entry name" value="AB_hydrolase_fold"/>
</dbReference>
<dbReference type="PANTHER" id="PTHR48098:SF3">
    <property type="entry name" value="IRON(III) ENTEROBACTIN ESTERASE"/>
    <property type="match status" value="1"/>
</dbReference>
<reference evidence="6 7" key="1">
    <citation type="submission" date="2015-10" db="EMBL/GenBank/DDBJ databases">
        <title>Pseudomonas helleri sp. nov. and Pseudomonas weihenstephanensis sp. nov., isolated from raw cows milk.</title>
        <authorList>
            <person name="Von Neubeck M."/>
            <person name="Huptas C."/>
            <person name="Wenning M."/>
            <person name="Scherer S."/>
        </authorList>
    </citation>
    <scope>NUCLEOTIDE SEQUENCE [LARGE SCALE GENOMIC DNA]</scope>
    <source>
        <strain evidence="6 7">BSTT44</strain>
    </source>
</reference>
<evidence type="ECO:0000256" key="2">
    <source>
        <dbReference type="ARBA" id="ARBA00022490"/>
    </source>
</evidence>
<dbReference type="GO" id="GO:0006826">
    <property type="term" value="P:iron ion transport"/>
    <property type="evidence" value="ECO:0007669"/>
    <property type="project" value="InterPro"/>
</dbReference>
<comment type="caution">
    <text evidence="6">The sequence shown here is derived from an EMBL/GenBank/DDBJ whole genome shotgun (WGS) entry which is preliminary data.</text>
</comment>
<dbReference type="SUPFAM" id="SSF81296">
    <property type="entry name" value="E set domains"/>
    <property type="match status" value="1"/>
</dbReference>
<accession>A0A0Q0XU60</accession>
<evidence type="ECO:0000256" key="4">
    <source>
        <dbReference type="ARBA" id="ARBA00024201"/>
    </source>
</evidence>
<dbReference type="SUPFAM" id="SSF53474">
    <property type="entry name" value="alpha/beta-Hydrolases"/>
    <property type="match status" value="1"/>
</dbReference>
<dbReference type="InterPro" id="IPR021764">
    <property type="entry name" value="Enterochelin_esterase_N"/>
</dbReference>